<accession>A0A498H283</accession>
<protein>
    <recommendedName>
        <fullName evidence="5">Signal recognition particle 19 kDa protein</fullName>
        <shortName evidence="5">SRP19</shortName>
    </recommendedName>
</protein>
<proteinExistence type="inferred from homology"/>
<dbReference type="GO" id="GO:0008312">
    <property type="term" value="F:7S RNA binding"/>
    <property type="evidence" value="ECO:0007669"/>
    <property type="project" value="UniProtKB-UniRule"/>
</dbReference>
<keyword evidence="3 5" id="KW-0733">Signal recognition particle</keyword>
<dbReference type="PANTHER" id="PTHR17453">
    <property type="entry name" value="SIGNAL RECOGNITION PARTICLE 19 KD PROTEIN"/>
    <property type="match status" value="1"/>
</dbReference>
<keyword evidence="2 5" id="KW-0963">Cytoplasm</keyword>
<dbReference type="OrthoDB" id="56356at2157"/>
<dbReference type="Pfam" id="PF01922">
    <property type="entry name" value="SRP19"/>
    <property type="match status" value="1"/>
</dbReference>
<dbReference type="AlphaFoldDB" id="A0A498H283"/>
<dbReference type="HAMAP" id="MF_00305">
    <property type="entry name" value="SRP19"/>
    <property type="match status" value="1"/>
</dbReference>
<dbReference type="EMBL" id="LHQS01000001">
    <property type="protein sequence ID" value="RXE57129.1"/>
    <property type="molecule type" value="Genomic_DNA"/>
</dbReference>
<dbReference type="RefSeq" id="WP_128692893.1">
    <property type="nucleotide sequence ID" value="NZ_LHQS01000001.1"/>
</dbReference>
<keyword evidence="7" id="KW-1185">Reference proteome</keyword>
<evidence type="ECO:0000256" key="2">
    <source>
        <dbReference type="ARBA" id="ARBA00022490"/>
    </source>
</evidence>
<dbReference type="GO" id="GO:0006617">
    <property type="term" value="P:SRP-dependent cotranslational protein targeting to membrane, signal sequence recognition"/>
    <property type="evidence" value="ECO:0007669"/>
    <property type="project" value="TreeGrafter"/>
</dbReference>
<comment type="similarity">
    <text evidence="5">Belongs to the SRP19 family.</text>
</comment>
<evidence type="ECO:0000256" key="3">
    <source>
        <dbReference type="ARBA" id="ARBA00023135"/>
    </source>
</evidence>
<comment type="caution">
    <text evidence="6">The sequence shown here is derived from an EMBL/GenBank/DDBJ whole genome shotgun (WGS) entry which is preliminary data.</text>
</comment>
<evidence type="ECO:0000256" key="4">
    <source>
        <dbReference type="ARBA" id="ARBA00023274"/>
    </source>
</evidence>
<keyword evidence="5" id="KW-0694">RNA-binding</keyword>
<dbReference type="PANTHER" id="PTHR17453:SF0">
    <property type="entry name" value="SIGNAL RECOGNITION PARTICLE 19 KDA PROTEIN"/>
    <property type="match status" value="1"/>
</dbReference>
<keyword evidence="4 5" id="KW-0687">Ribonucleoprotein</keyword>
<dbReference type="InterPro" id="IPR036521">
    <property type="entry name" value="SRP19-like_sf"/>
</dbReference>
<comment type="function">
    <text evidence="5">Involved in targeting and insertion of nascent membrane proteins into the cytoplasmic membrane. Binds directly to 7S RNA and mediates binding of the 54 kDa subunit of the SRP.</text>
</comment>
<reference evidence="6 7" key="1">
    <citation type="journal article" date="2015" name="Int. J. Syst. Evol. Microbiol.">
        <title>Methanoculleus taiwanensis sp. nov., a methanogen isolated from deep marine sediment at the deformation front area near Taiwan.</title>
        <authorList>
            <person name="Weng C.Y."/>
            <person name="Chen S.C."/>
            <person name="Lai M.C."/>
            <person name="Wu S.Y."/>
            <person name="Lin S."/>
            <person name="Yang T.F."/>
            <person name="Chen P.C."/>
        </authorList>
    </citation>
    <scope>NUCLEOTIDE SEQUENCE [LARGE SCALE GENOMIC DNA]</scope>
    <source>
        <strain evidence="6 7">CYW4</strain>
    </source>
</reference>
<dbReference type="Proteomes" id="UP000290932">
    <property type="component" value="Unassembled WGS sequence"/>
</dbReference>
<dbReference type="InterPro" id="IPR002778">
    <property type="entry name" value="Signal_recog_particle_SRP19"/>
</dbReference>
<organism evidence="6 7">
    <name type="scientific">Methanoculleus taiwanensis</name>
    <dbReference type="NCBI Taxonomy" id="1550565"/>
    <lineage>
        <taxon>Archaea</taxon>
        <taxon>Methanobacteriati</taxon>
        <taxon>Methanobacteriota</taxon>
        <taxon>Stenosarchaea group</taxon>
        <taxon>Methanomicrobia</taxon>
        <taxon>Methanomicrobiales</taxon>
        <taxon>Methanomicrobiaceae</taxon>
        <taxon>Methanoculleus</taxon>
    </lineage>
</organism>
<dbReference type="SUPFAM" id="SSF69695">
    <property type="entry name" value="SRP19"/>
    <property type="match status" value="1"/>
</dbReference>
<dbReference type="InterPro" id="IPR022938">
    <property type="entry name" value="SRP19_arc-type"/>
</dbReference>
<evidence type="ECO:0000313" key="6">
    <source>
        <dbReference type="EMBL" id="RXE57129.1"/>
    </source>
</evidence>
<comment type="subunit">
    <text evidence="5">Part of the signal recognition particle protein translocation system, which is composed of SRP and FtsY. Archaeal SRP consists of a 7S RNA molecule of 300 nucleotides and two protein subunits: SRP54 and SRP19.</text>
</comment>
<comment type="subcellular location">
    <subcellularLocation>
        <location evidence="1 5">Cytoplasm</location>
    </subcellularLocation>
</comment>
<sequence>MSPERILYPCYFDAALLCREGRRVPRSMAVKNPTLADLETALKQLKITYQTGEQHHPAHWAERGGRVAVDWSESKELLIKKVARILPHRK</sequence>
<dbReference type="Gene3D" id="3.30.56.30">
    <property type="entry name" value="Signal recognition particle, SRP19-like subunit"/>
    <property type="match status" value="1"/>
</dbReference>
<evidence type="ECO:0000256" key="1">
    <source>
        <dbReference type="ARBA" id="ARBA00004496"/>
    </source>
</evidence>
<name>A0A498H283_9EURY</name>
<evidence type="ECO:0000256" key="5">
    <source>
        <dbReference type="HAMAP-Rule" id="MF_00305"/>
    </source>
</evidence>
<evidence type="ECO:0000313" key="7">
    <source>
        <dbReference type="Proteomes" id="UP000290932"/>
    </source>
</evidence>
<dbReference type="GO" id="GO:0048500">
    <property type="term" value="C:signal recognition particle"/>
    <property type="evidence" value="ECO:0007669"/>
    <property type="project" value="UniProtKB-UniRule"/>
</dbReference>
<gene>
    <name evidence="5" type="primary">srp19</name>
    <name evidence="6" type="ORF">ABH15_03120</name>
</gene>